<dbReference type="Gene3D" id="3.30.450.40">
    <property type="match status" value="2"/>
</dbReference>
<evidence type="ECO:0000259" key="4">
    <source>
        <dbReference type="PROSITE" id="PS50110"/>
    </source>
</evidence>
<dbReference type="GO" id="GO:0006355">
    <property type="term" value="P:regulation of DNA-templated transcription"/>
    <property type="evidence" value="ECO:0007669"/>
    <property type="project" value="InterPro"/>
</dbReference>
<dbReference type="Proteomes" id="UP000000263">
    <property type="component" value="Chromosome"/>
</dbReference>
<dbReference type="InterPro" id="IPR011006">
    <property type="entry name" value="CheY-like_superfamily"/>
</dbReference>
<reference evidence="6 7" key="1">
    <citation type="submission" date="2007-08" db="EMBL/GenBank/DDBJ databases">
        <title>Complete sequence of Roseiflexus castenholzii DSM 13941.</title>
        <authorList>
            <consortium name="US DOE Joint Genome Institute"/>
            <person name="Copeland A."/>
            <person name="Lucas S."/>
            <person name="Lapidus A."/>
            <person name="Barry K."/>
            <person name="Glavina del Rio T."/>
            <person name="Dalin E."/>
            <person name="Tice H."/>
            <person name="Pitluck S."/>
            <person name="Thompson L.S."/>
            <person name="Brettin T."/>
            <person name="Bruce D."/>
            <person name="Detter J.C."/>
            <person name="Han C."/>
            <person name="Tapia R."/>
            <person name="Schmutz J."/>
            <person name="Larimer F."/>
            <person name="Land M."/>
            <person name="Hauser L."/>
            <person name="Kyrpides N."/>
            <person name="Mikhailova N."/>
            <person name="Bryant D.A."/>
            <person name="Hanada S."/>
            <person name="Tsukatani Y."/>
            <person name="Richardson P."/>
        </authorList>
    </citation>
    <scope>NUCLEOTIDE SEQUENCE [LARGE SCALE GENOMIC DNA]</scope>
    <source>
        <strain evidence="7">DSM 13941 / HLO8</strain>
    </source>
</reference>
<dbReference type="Pfam" id="PF00989">
    <property type="entry name" value="PAS"/>
    <property type="match status" value="1"/>
</dbReference>
<dbReference type="EMBL" id="CP000804">
    <property type="protein sequence ID" value="ABU56793.1"/>
    <property type="molecule type" value="Genomic_DNA"/>
</dbReference>
<evidence type="ECO:0000313" key="7">
    <source>
        <dbReference type="Proteomes" id="UP000000263"/>
    </source>
</evidence>
<protein>
    <submittedName>
        <fullName evidence="6">Putative PAS/PAC sensor protein</fullName>
    </submittedName>
</protein>
<dbReference type="PROSITE" id="PS50112">
    <property type="entry name" value="PAS"/>
    <property type="match status" value="1"/>
</dbReference>
<dbReference type="SMART" id="SM00091">
    <property type="entry name" value="PAS"/>
    <property type="match status" value="1"/>
</dbReference>
<dbReference type="InterPro" id="IPR029016">
    <property type="entry name" value="GAF-like_dom_sf"/>
</dbReference>
<keyword evidence="3" id="KW-0597">Phosphoprotein</keyword>
<feature type="modified residue" description="4-aspartylphosphate" evidence="3">
    <location>
        <position position="47"/>
    </location>
</feature>
<dbReference type="Gene3D" id="3.30.450.20">
    <property type="entry name" value="PAS domain"/>
    <property type="match status" value="1"/>
</dbReference>
<evidence type="ECO:0000256" key="3">
    <source>
        <dbReference type="PROSITE-ProRule" id="PRU00169"/>
    </source>
</evidence>
<proteinExistence type="predicted"/>
<dbReference type="Pfam" id="PF13185">
    <property type="entry name" value="GAF_2"/>
    <property type="match status" value="1"/>
</dbReference>
<dbReference type="PROSITE" id="PS50110">
    <property type="entry name" value="RESPONSE_REGULATORY"/>
    <property type="match status" value="1"/>
</dbReference>
<dbReference type="eggNOG" id="COG3437">
    <property type="taxonomic scope" value="Bacteria"/>
</dbReference>
<evidence type="ECO:0000259" key="5">
    <source>
        <dbReference type="PROSITE" id="PS50112"/>
    </source>
</evidence>
<dbReference type="KEGG" id="rca:Rcas_0669"/>
<dbReference type="InterPro" id="IPR001789">
    <property type="entry name" value="Sig_transdc_resp-reg_receiver"/>
</dbReference>
<dbReference type="STRING" id="383372.Rcas_0669"/>
<name>A7NH46_ROSCS</name>
<accession>A7NH46</accession>
<feature type="domain" description="PAS" evidence="5">
    <location>
        <begin position="139"/>
        <end position="187"/>
    </location>
</feature>
<dbReference type="SUPFAM" id="SSF55781">
    <property type="entry name" value="GAF domain-like"/>
    <property type="match status" value="2"/>
</dbReference>
<dbReference type="InterPro" id="IPR000014">
    <property type="entry name" value="PAS"/>
</dbReference>
<keyword evidence="7" id="KW-1185">Reference proteome</keyword>
<dbReference type="RefSeq" id="WP_012119224.1">
    <property type="nucleotide sequence ID" value="NC_009767.1"/>
</dbReference>
<dbReference type="eggNOG" id="COG0745">
    <property type="taxonomic scope" value="Bacteria"/>
</dbReference>
<dbReference type="SUPFAM" id="SSF55785">
    <property type="entry name" value="PYP-like sensor domain (PAS domain)"/>
    <property type="match status" value="1"/>
</dbReference>
<keyword evidence="1" id="KW-0808">Transferase</keyword>
<keyword evidence="2" id="KW-0418">Kinase</keyword>
<evidence type="ECO:0000313" key="6">
    <source>
        <dbReference type="EMBL" id="ABU56793.1"/>
    </source>
</evidence>
<dbReference type="Gene3D" id="3.40.50.2300">
    <property type="match status" value="1"/>
</dbReference>
<dbReference type="OrthoDB" id="456159at2"/>
<dbReference type="NCBIfam" id="TIGR00229">
    <property type="entry name" value="sensory_box"/>
    <property type="match status" value="1"/>
</dbReference>
<feature type="domain" description="Response regulatory" evidence="4">
    <location>
        <begin position="3"/>
        <end position="113"/>
    </location>
</feature>
<dbReference type="AlphaFoldDB" id="A7NH46"/>
<dbReference type="InterPro" id="IPR035965">
    <property type="entry name" value="PAS-like_dom_sf"/>
</dbReference>
<dbReference type="SUPFAM" id="SSF52172">
    <property type="entry name" value="CheY-like"/>
    <property type="match status" value="1"/>
</dbReference>
<dbReference type="CDD" id="cd00130">
    <property type="entry name" value="PAS"/>
    <property type="match status" value="1"/>
</dbReference>
<evidence type="ECO:0000256" key="2">
    <source>
        <dbReference type="ARBA" id="ARBA00022777"/>
    </source>
</evidence>
<dbReference type="HOGENOM" id="CLU_463716_0_0_0"/>
<sequence length="588" mass="64924">MNRILLLLDNPVNRKLLAEALRAHYEVVSATPTPAALDGEFDLGILDGLALTTLWEAVQARKKRAEPLFLPFLLITSRQDVGMATRHLWQTIDEVITAPIEQLELQARVASLLQTRRMAKEIARVALQESSHAVVILRNGIVQFWNRAAERLFGWSEAEMLGQSLSVVQSDDPAGWEVLVSESVANGAFTQREMWLTTKTNHRFIAEVSCTPLRVQGADSPITHVLVTARDATERRMAWEAQRRRMLEIEAFNRITTTLQQSQTAHHKLRALLDETLAVLEVPAGAIWLWQRENDDLHLVAATDWLQAFTDVSIKPGEGVVGQTFARGETLTVRELTPAAFERSAVVGRVPAKWGSVCVPIRTPAGVAGVFLVAYPLTQRMQPDRIVVIESMARVVGLTFQGIQMNDRIGTLNRYASLLRLIDQAIIHGDDLANTLHAIVRDIVDHLPADAAVVQLRAPGTPAFETAAQIGFRHPAGYPVTRPGEALTGRAVQERRLALSSDPVADGWQALAECEFFVSGAAVPLILKEDLTGVLALFYRSAFHPNADWIDVVESAAQRIALGIERIRFLDRFRGDHPPPSIPAANAP</sequence>
<organism evidence="6 7">
    <name type="scientific">Roseiflexus castenholzii (strain DSM 13941 / HLO8)</name>
    <dbReference type="NCBI Taxonomy" id="383372"/>
    <lineage>
        <taxon>Bacteria</taxon>
        <taxon>Bacillati</taxon>
        <taxon>Chloroflexota</taxon>
        <taxon>Chloroflexia</taxon>
        <taxon>Chloroflexales</taxon>
        <taxon>Roseiflexineae</taxon>
        <taxon>Roseiflexaceae</taxon>
        <taxon>Roseiflexus</taxon>
    </lineage>
</organism>
<dbReference type="SMART" id="SM00065">
    <property type="entry name" value="GAF"/>
    <property type="match status" value="2"/>
</dbReference>
<dbReference type="eggNOG" id="COG3852">
    <property type="taxonomic scope" value="Bacteria"/>
</dbReference>
<dbReference type="eggNOG" id="COG2203">
    <property type="taxonomic scope" value="Bacteria"/>
</dbReference>
<dbReference type="GO" id="GO:0016301">
    <property type="term" value="F:kinase activity"/>
    <property type="evidence" value="ECO:0007669"/>
    <property type="project" value="UniProtKB-KW"/>
</dbReference>
<dbReference type="InterPro" id="IPR003018">
    <property type="entry name" value="GAF"/>
</dbReference>
<evidence type="ECO:0000256" key="1">
    <source>
        <dbReference type="ARBA" id="ARBA00022679"/>
    </source>
</evidence>
<dbReference type="InterPro" id="IPR013767">
    <property type="entry name" value="PAS_fold"/>
</dbReference>
<dbReference type="GO" id="GO:0000160">
    <property type="term" value="P:phosphorelay signal transduction system"/>
    <property type="evidence" value="ECO:0007669"/>
    <property type="project" value="InterPro"/>
</dbReference>
<gene>
    <name evidence="6" type="ordered locus">Rcas_0669</name>
</gene>
<dbReference type="Pfam" id="PF01590">
    <property type="entry name" value="GAF"/>
    <property type="match status" value="1"/>
</dbReference>